<evidence type="ECO:0000256" key="1">
    <source>
        <dbReference type="ARBA" id="ARBA00022705"/>
    </source>
</evidence>
<organism evidence="5 6">
    <name type="scientific">Listeria booriae</name>
    <dbReference type="NCBI Taxonomy" id="1552123"/>
    <lineage>
        <taxon>Bacteria</taxon>
        <taxon>Bacillati</taxon>
        <taxon>Bacillota</taxon>
        <taxon>Bacilli</taxon>
        <taxon>Bacillales</taxon>
        <taxon>Listeriaceae</taxon>
        <taxon>Listeria</taxon>
    </lineage>
</organism>
<proteinExistence type="predicted"/>
<evidence type="ECO:0000256" key="2">
    <source>
        <dbReference type="ARBA" id="ARBA00023016"/>
    </source>
</evidence>
<dbReference type="Proteomes" id="UP000541955">
    <property type="component" value="Unassembled WGS sequence"/>
</dbReference>
<dbReference type="CDD" id="cd06257">
    <property type="entry name" value="DnaJ"/>
    <property type="match status" value="1"/>
</dbReference>
<dbReference type="InterPro" id="IPR001623">
    <property type="entry name" value="DnaJ_domain"/>
</dbReference>
<keyword evidence="2" id="KW-0346">Stress response</keyword>
<comment type="caution">
    <text evidence="5">The sequence shown here is derived from an EMBL/GenBank/DDBJ whole genome shotgun (WGS) entry which is preliminary data.</text>
</comment>
<keyword evidence="1" id="KW-0235">DNA replication</keyword>
<accession>A0A7X0XLB7</accession>
<feature type="domain" description="J" evidence="4">
    <location>
        <begin position="2"/>
        <end position="71"/>
    </location>
</feature>
<dbReference type="InterPro" id="IPR011990">
    <property type="entry name" value="TPR-like_helical_dom_sf"/>
</dbReference>
<dbReference type="PROSITE" id="PS50076">
    <property type="entry name" value="DNAJ_2"/>
    <property type="match status" value="1"/>
</dbReference>
<evidence type="ECO:0000256" key="3">
    <source>
        <dbReference type="SAM" id="MobiDB-lite"/>
    </source>
</evidence>
<reference evidence="5 6" key="1">
    <citation type="submission" date="2020-03" db="EMBL/GenBank/DDBJ databases">
        <title>Soil Listeria distribution.</title>
        <authorList>
            <person name="Liao J."/>
            <person name="Wiedmann M."/>
        </authorList>
    </citation>
    <scope>NUCLEOTIDE SEQUENCE [LARGE SCALE GENOMIC DNA]</scope>
    <source>
        <strain evidence="5 6">FSL L7-1387</strain>
    </source>
</reference>
<dbReference type="AlphaFoldDB" id="A0A7X0XLB7"/>
<feature type="compositionally biased region" description="Polar residues" evidence="3">
    <location>
        <begin position="425"/>
        <end position="440"/>
    </location>
</feature>
<gene>
    <name evidence="5" type="ORF">HB902_13925</name>
</gene>
<evidence type="ECO:0000313" key="6">
    <source>
        <dbReference type="Proteomes" id="UP000541955"/>
    </source>
</evidence>
<evidence type="ECO:0000313" key="5">
    <source>
        <dbReference type="EMBL" id="MBC1563178.1"/>
    </source>
</evidence>
<dbReference type="SUPFAM" id="SSF48452">
    <property type="entry name" value="TPR-like"/>
    <property type="match status" value="1"/>
</dbReference>
<dbReference type="EMBL" id="JAARRW010000006">
    <property type="protein sequence ID" value="MBC1563178.1"/>
    <property type="molecule type" value="Genomic_DNA"/>
</dbReference>
<feature type="region of interest" description="Disordered" evidence="3">
    <location>
        <begin position="420"/>
        <end position="441"/>
    </location>
</feature>
<evidence type="ECO:0000259" key="4">
    <source>
        <dbReference type="PROSITE" id="PS50076"/>
    </source>
</evidence>
<dbReference type="RefSeq" id="WP_185430273.1">
    <property type="nucleotide sequence ID" value="NZ_JAARRW010000006.1"/>
</dbReference>
<protein>
    <submittedName>
        <fullName evidence="5">J domain-containing protein</fullName>
    </submittedName>
</protein>
<sequence>MNCWEILNIEATTDRKRIKSAYAKKLKVTHPDDDLKAFQELKEAFDEALAYAKNDVQPIFIETPEKYDDWPEIVIEETVTNEPKIPFEEQVQHLYSQYEKRIDISYWQSLLVGSIDWDTNEYFAYQEYIKEFLFNYYATIPKPVIQFLFTHFSLDMASQHSYHEDMGYSFESCSDEIYNVPPFSFQMPDSLKGMAREQFLTLRYAAYKSLKQGNLVETKQIIEQASQIFKEDADLLTLEGMQLFYNRLDKLQESDGTFKRSFSCFKKAVDINPNCETARFYAILIRAKRTGELSDKRRHFLQAFEDGYVIHPDFFTGFIYYFAEDYEQSIYFWDKIPKEQLSSIKKEWTNALRQQIRISKKQGDYKTYQKQRLMLQEAKKIKGDSTKKWSWLIRLVIYLAIIGLIQGCIALMPERQYDSDEDTETSSLASEEQETGSDFRQVNGAEKRIQSALVSRFVEAYGTSDAENKKRDLIANDVAEDYQATMQRYMALPAFSDYTDSMKDSITMATIDAIYTLLTGDDGSELIIVSEGQKIIQVMGDNFEFLNTETVEEMKEQNAM</sequence>
<dbReference type="Gene3D" id="1.10.287.110">
    <property type="entry name" value="DnaJ domain"/>
    <property type="match status" value="1"/>
</dbReference>
<dbReference type="Gene3D" id="1.25.40.10">
    <property type="entry name" value="Tetratricopeptide repeat domain"/>
    <property type="match status" value="1"/>
</dbReference>
<dbReference type="GO" id="GO:0006260">
    <property type="term" value="P:DNA replication"/>
    <property type="evidence" value="ECO:0007669"/>
    <property type="project" value="UniProtKB-KW"/>
</dbReference>
<name>A0A7X0XLB7_9LIST</name>
<dbReference type="InterPro" id="IPR036869">
    <property type="entry name" value="J_dom_sf"/>
</dbReference>
<dbReference type="SMART" id="SM00271">
    <property type="entry name" value="DnaJ"/>
    <property type="match status" value="1"/>
</dbReference>
<dbReference type="SUPFAM" id="SSF46565">
    <property type="entry name" value="Chaperone J-domain"/>
    <property type="match status" value="1"/>
</dbReference>